<name>A0A9X3F2S8_9BACT</name>
<feature type="domain" description="Alpha fucosidase A-like C-terminal" evidence="2">
    <location>
        <begin position="721"/>
        <end position="791"/>
    </location>
</feature>
<dbReference type="SUPFAM" id="SSF48208">
    <property type="entry name" value="Six-hairpin glycosidases"/>
    <property type="match status" value="1"/>
</dbReference>
<dbReference type="InterPro" id="IPR049053">
    <property type="entry name" value="AFCA-like_C"/>
</dbReference>
<dbReference type="PIRSF" id="PIRSF007663">
    <property type="entry name" value="UCP007663"/>
    <property type="match status" value="1"/>
</dbReference>
<dbReference type="InterPro" id="IPR027414">
    <property type="entry name" value="GH95_N_dom"/>
</dbReference>
<dbReference type="Pfam" id="PF14498">
    <property type="entry name" value="Glyco_hyd_65N_2"/>
    <property type="match status" value="1"/>
</dbReference>
<dbReference type="InterPro" id="IPR012341">
    <property type="entry name" value="6hp_glycosidase-like_sf"/>
</dbReference>
<comment type="caution">
    <text evidence="4">The sequence shown here is derived from an EMBL/GenBank/DDBJ whole genome shotgun (WGS) entry which is preliminary data.</text>
</comment>
<dbReference type="InterPro" id="IPR016518">
    <property type="entry name" value="Alpha-L-fucosidase"/>
</dbReference>
<dbReference type="Gene3D" id="2.70.98.50">
    <property type="entry name" value="putative glycoside hydrolase family protein from bacillus halodurans"/>
    <property type="match status" value="1"/>
</dbReference>
<protein>
    <submittedName>
        <fullName evidence="4">Glycoside hydrolase family 95 protein</fullName>
    </submittedName>
</protein>
<feature type="domain" description="Glycosyl hydrolase family 95 N-terminal" evidence="1">
    <location>
        <begin position="33"/>
        <end position="290"/>
    </location>
</feature>
<dbReference type="Pfam" id="PF22124">
    <property type="entry name" value="Glyco_hydro_95_cat"/>
    <property type="match status" value="1"/>
</dbReference>
<keyword evidence="4" id="KW-0378">Hydrolase</keyword>
<evidence type="ECO:0000313" key="5">
    <source>
        <dbReference type="Proteomes" id="UP001145087"/>
    </source>
</evidence>
<keyword evidence="5" id="KW-1185">Reference proteome</keyword>
<sequence length="806" mass="90633">MHIIKTYFFPAVLLLFLSCKTQNLKQPESKLKLWYNQPANASVPDDKNGWKDDPEWLKALPLGNGSLGVMVFGDVNHERIQLSEESMWSGSNQESDNPEAAGEQGKIRQLLFDGKYKEATELTNKTQICKGEGSGHGNGANVPFGCFQTLGDLWIDFENNPEYDNYYRELDLENAIVRINYTQDGVNYSREIFISQPDQVMVARFTADKPGQISFTCSMNRPERSETFTQNNQLVMKGALSSGKGGNGLEYVARLKAVNKNGKVSCEGAELVVEKADEVILYLSASTDYQLKYPEYKGRDYETITNNNIEQATQKSYNDLFAAHQKEYQGYFKRVSLDIAPGEITTVPTDERVRNFKQTLTDPHLAELLFQYGRYLLISSSRPGTLPANLQGIWANKIQTPWNGDYHTDVNVEMNYWLAEVTNLPEIHLPLFELTESLVAPGEKTAATQYHKKGWVVHPITNVWGYTSPGESASWGMHTGAGAWICSHIWEHFAFTGDKEFLTRMYPVLRGSVEFYLDWLVEHPETKKLVSGPAVSPENTFVAPDGTRSQISMGPAHDQQVIWQLFTDFISASNELNRDDEFIERIKNAQNRLAGPEIGSDGRLMEWAEEFPEVEPGHRHISHLFAIHPGSQISMEKTPQLAMAAKKSLDYRIENGGGHTGWSAAWLISQYARLHEAQKAKESLNTVIAKSTSPNLFGQHPPFQMDANFGATAGIAEMLVQSHTGLVHLLPALPLEWSNGEVKGLRARGNFEVDIKWENGRLVNAGIKAKQDGVCMLKYRDNVLEINMKSGESKLFDSKLKEENRK</sequence>
<dbReference type="InterPro" id="IPR054363">
    <property type="entry name" value="GH95_cat"/>
</dbReference>
<proteinExistence type="predicted"/>
<dbReference type="InterPro" id="IPR008928">
    <property type="entry name" value="6-hairpin_glycosidase_sf"/>
</dbReference>
<accession>A0A9X3F2S8</accession>
<dbReference type="EMBL" id="JAPOHD010000007">
    <property type="protein sequence ID" value="MCY1719328.1"/>
    <property type="molecule type" value="Genomic_DNA"/>
</dbReference>
<dbReference type="Proteomes" id="UP001145087">
    <property type="component" value="Unassembled WGS sequence"/>
</dbReference>
<dbReference type="PROSITE" id="PS51257">
    <property type="entry name" value="PROKAR_LIPOPROTEIN"/>
    <property type="match status" value="1"/>
</dbReference>
<dbReference type="RefSeq" id="WP_343331666.1">
    <property type="nucleotide sequence ID" value="NZ_JAPOHD010000007.1"/>
</dbReference>
<dbReference type="FunFam" id="1.50.10.10:FF:000028">
    <property type="entry name" value="Alpha-L-fucosidase 2"/>
    <property type="match status" value="1"/>
</dbReference>
<gene>
    <name evidence="4" type="ORF">OU798_03190</name>
</gene>
<evidence type="ECO:0000259" key="2">
    <source>
        <dbReference type="Pfam" id="PF21307"/>
    </source>
</evidence>
<organism evidence="4 5">
    <name type="scientific">Draconibacterium aestuarii</name>
    <dbReference type="NCBI Taxonomy" id="2998507"/>
    <lineage>
        <taxon>Bacteria</taxon>
        <taxon>Pseudomonadati</taxon>
        <taxon>Bacteroidota</taxon>
        <taxon>Bacteroidia</taxon>
        <taxon>Marinilabiliales</taxon>
        <taxon>Prolixibacteraceae</taxon>
        <taxon>Draconibacterium</taxon>
    </lineage>
</organism>
<dbReference type="GO" id="GO:0005975">
    <property type="term" value="P:carbohydrate metabolic process"/>
    <property type="evidence" value="ECO:0007669"/>
    <property type="project" value="InterPro"/>
</dbReference>
<dbReference type="PANTHER" id="PTHR31084:SF0">
    <property type="entry name" value="ALPHA-L-FUCOSIDASE 2"/>
    <property type="match status" value="1"/>
</dbReference>
<dbReference type="PANTHER" id="PTHR31084">
    <property type="entry name" value="ALPHA-L-FUCOSIDASE 2"/>
    <property type="match status" value="1"/>
</dbReference>
<dbReference type="Gene3D" id="1.50.10.10">
    <property type="match status" value="1"/>
</dbReference>
<feature type="domain" description="Glycosyl hydrolase family 95 catalytic" evidence="3">
    <location>
        <begin position="316"/>
        <end position="719"/>
    </location>
</feature>
<dbReference type="GO" id="GO:0004560">
    <property type="term" value="F:alpha-L-fucosidase activity"/>
    <property type="evidence" value="ECO:0007669"/>
    <property type="project" value="InterPro"/>
</dbReference>
<evidence type="ECO:0000259" key="1">
    <source>
        <dbReference type="Pfam" id="PF14498"/>
    </source>
</evidence>
<dbReference type="AlphaFoldDB" id="A0A9X3F2S8"/>
<reference evidence="4" key="1">
    <citation type="submission" date="2022-11" db="EMBL/GenBank/DDBJ databases">
        <title>Marilongibacter aestuarii gen. nov., sp. nov., isolated from tidal flat sediment.</title>
        <authorList>
            <person name="Jiayan W."/>
        </authorList>
    </citation>
    <scope>NUCLEOTIDE SEQUENCE</scope>
    <source>
        <strain evidence="4">Z1-6</strain>
    </source>
</reference>
<evidence type="ECO:0000259" key="3">
    <source>
        <dbReference type="Pfam" id="PF22124"/>
    </source>
</evidence>
<evidence type="ECO:0000313" key="4">
    <source>
        <dbReference type="EMBL" id="MCY1719328.1"/>
    </source>
</evidence>
<dbReference type="Pfam" id="PF21307">
    <property type="entry name" value="Glyco_hydro_95_C"/>
    <property type="match status" value="1"/>
</dbReference>